<name>A0A563ETN8_9PSEU</name>
<accession>A0A563ETN8</accession>
<feature type="region of interest" description="Disordered" evidence="1">
    <location>
        <begin position="179"/>
        <end position="198"/>
    </location>
</feature>
<proteinExistence type="predicted"/>
<feature type="region of interest" description="Disordered" evidence="1">
    <location>
        <begin position="1"/>
        <end position="20"/>
    </location>
</feature>
<evidence type="ECO:0000313" key="3">
    <source>
        <dbReference type="Proteomes" id="UP000316639"/>
    </source>
</evidence>
<feature type="region of interest" description="Disordered" evidence="1">
    <location>
        <begin position="219"/>
        <end position="254"/>
    </location>
</feature>
<comment type="caution">
    <text evidence="2">The sequence shown here is derived from an EMBL/GenBank/DDBJ whole genome shotgun (WGS) entry which is preliminary data.</text>
</comment>
<protein>
    <submittedName>
        <fullName evidence="2">Uncharacterized protein</fullName>
    </submittedName>
</protein>
<feature type="compositionally biased region" description="Polar residues" evidence="1">
    <location>
        <begin position="109"/>
        <end position="120"/>
    </location>
</feature>
<organism evidence="2 3">
    <name type="scientific">Lentzea tibetensis</name>
    <dbReference type="NCBI Taxonomy" id="2591470"/>
    <lineage>
        <taxon>Bacteria</taxon>
        <taxon>Bacillati</taxon>
        <taxon>Actinomycetota</taxon>
        <taxon>Actinomycetes</taxon>
        <taxon>Pseudonocardiales</taxon>
        <taxon>Pseudonocardiaceae</taxon>
        <taxon>Lentzea</taxon>
    </lineage>
</organism>
<dbReference type="Proteomes" id="UP000316639">
    <property type="component" value="Unassembled WGS sequence"/>
</dbReference>
<reference evidence="2 3" key="1">
    <citation type="submission" date="2019-07" db="EMBL/GenBank/DDBJ databases">
        <title>Lentzea xizangensis sp. nov., isolated from Qinghai-Tibetan Plateau Soils.</title>
        <authorList>
            <person name="Huang J."/>
        </authorList>
    </citation>
    <scope>NUCLEOTIDE SEQUENCE [LARGE SCALE GENOMIC DNA]</scope>
    <source>
        <strain evidence="2 3">FXJ1.1311</strain>
    </source>
</reference>
<dbReference type="EMBL" id="VOBR01000010">
    <property type="protein sequence ID" value="TWP51036.1"/>
    <property type="molecule type" value="Genomic_DNA"/>
</dbReference>
<dbReference type="AlphaFoldDB" id="A0A563ETN8"/>
<keyword evidence="3" id="KW-1185">Reference proteome</keyword>
<feature type="region of interest" description="Disordered" evidence="1">
    <location>
        <begin position="101"/>
        <end position="131"/>
    </location>
</feature>
<gene>
    <name evidence="2" type="ORF">FKR81_18385</name>
</gene>
<feature type="region of interest" description="Disordered" evidence="1">
    <location>
        <begin position="143"/>
        <end position="168"/>
    </location>
</feature>
<sequence>MPRRRRHVSSSTCETSGNAAGSAASAETSALSTVYPWRIAGCVIASYSSSELIAPTMTCASLSASTSSGNCPQCPWKSDRTPTTTRASVCSSAWMNAARSSASRHRVKTSSNWSTTTRSAPSAERHSASGCAPGVISFVTPEARATSPARSTDDLPEPDAPNTPTNRFSATFACSLRTSLSRPKKRSASSGWNAPSPTYGEDCSVSGMVTSAAAACHLRRQSSSSPPQARTYASVTASVGSLRPPAASASTVTE</sequence>
<evidence type="ECO:0000313" key="2">
    <source>
        <dbReference type="EMBL" id="TWP51036.1"/>
    </source>
</evidence>
<evidence type="ECO:0000256" key="1">
    <source>
        <dbReference type="SAM" id="MobiDB-lite"/>
    </source>
</evidence>